<dbReference type="HOGENOM" id="CLU_103745_0_0_10"/>
<dbReference type="PATRIC" id="fig|1002367.3.peg.1831"/>
<evidence type="ECO:0000313" key="2">
    <source>
        <dbReference type="EMBL" id="EHJ37961.1"/>
    </source>
</evidence>
<keyword evidence="1" id="KW-0812">Transmembrane</keyword>
<reference evidence="2 3" key="1">
    <citation type="submission" date="2011-08" db="EMBL/GenBank/DDBJ databases">
        <authorList>
            <person name="Weinstock G."/>
            <person name="Sodergren E."/>
            <person name="Clifton S."/>
            <person name="Fulton L."/>
            <person name="Fulton B."/>
            <person name="Courtney L."/>
            <person name="Fronick C."/>
            <person name="Harrison M."/>
            <person name="Strong C."/>
            <person name="Farmer C."/>
            <person name="Delahaunty K."/>
            <person name="Markovic C."/>
            <person name="Hall O."/>
            <person name="Minx P."/>
            <person name="Tomlinson C."/>
            <person name="Mitreva M."/>
            <person name="Hou S."/>
            <person name="Chen J."/>
            <person name="Wollam A."/>
            <person name="Pepin K.H."/>
            <person name="Johnson M."/>
            <person name="Bhonagiri V."/>
            <person name="Zhang X."/>
            <person name="Suruliraj S."/>
            <person name="Warren W."/>
            <person name="Chinwalla A."/>
            <person name="Mardis E.R."/>
            <person name="Wilson R.K."/>
        </authorList>
    </citation>
    <scope>NUCLEOTIDE SEQUENCE [LARGE SCALE GENOMIC DNA]</scope>
    <source>
        <strain evidence="2 3">DSM 18206</strain>
    </source>
</reference>
<gene>
    <name evidence="2" type="ORF">HMPREF0673_02270</name>
</gene>
<name>G6B053_9BACT</name>
<evidence type="ECO:0008006" key="4">
    <source>
        <dbReference type="Google" id="ProtNLM"/>
    </source>
</evidence>
<dbReference type="GeneID" id="78337768"/>
<protein>
    <recommendedName>
        <fullName evidence="4">OmpA-like domain-containing protein</fullName>
    </recommendedName>
</protein>
<sequence>MSDKKKQSFFWVSYSDLMTSLFFIMLLLFVLASGGMYLDKEATEEQLRKIEEIQEAVKQLPTQYFEEDKENHRWTLKKEFSPAFKEREANIYALNDTAKLVEVGNSLIEVIKKLNYLKETSKYKDMNISYLVVIEGMASRDKYYDNDGLSYRRALSLYYLWKKNGISFEQSQCEVQISGSGIRGIRPYNTDYYNAVKQGDPDADSKFNLLEEKKNQCIIIQIIPKISSI</sequence>
<accession>G6B053</accession>
<dbReference type="eggNOG" id="COG1360">
    <property type="taxonomic scope" value="Bacteria"/>
</dbReference>
<dbReference type="EMBL" id="AFZZ01000194">
    <property type="protein sequence ID" value="EHJ37961.1"/>
    <property type="molecule type" value="Genomic_DNA"/>
</dbReference>
<comment type="caution">
    <text evidence="2">The sequence shown here is derived from an EMBL/GenBank/DDBJ whole genome shotgun (WGS) entry which is preliminary data.</text>
</comment>
<proteinExistence type="predicted"/>
<dbReference type="Proteomes" id="UP000004407">
    <property type="component" value="Unassembled WGS sequence"/>
</dbReference>
<evidence type="ECO:0000256" key="1">
    <source>
        <dbReference type="SAM" id="Phobius"/>
    </source>
</evidence>
<keyword evidence="1" id="KW-0472">Membrane</keyword>
<dbReference type="AlphaFoldDB" id="G6B053"/>
<evidence type="ECO:0000313" key="3">
    <source>
        <dbReference type="Proteomes" id="UP000004407"/>
    </source>
</evidence>
<dbReference type="RefSeq" id="WP_007901667.1">
    <property type="nucleotide sequence ID" value="NZ_JH379450.1"/>
</dbReference>
<feature type="transmembrane region" description="Helical" evidence="1">
    <location>
        <begin position="20"/>
        <end position="38"/>
    </location>
</feature>
<organism evidence="2 3">
    <name type="scientific">Leyella stercorea DSM 18206</name>
    <dbReference type="NCBI Taxonomy" id="1002367"/>
    <lineage>
        <taxon>Bacteria</taxon>
        <taxon>Pseudomonadati</taxon>
        <taxon>Bacteroidota</taxon>
        <taxon>Bacteroidia</taxon>
        <taxon>Bacteroidales</taxon>
        <taxon>Prevotellaceae</taxon>
        <taxon>Leyella</taxon>
    </lineage>
</organism>
<keyword evidence="1" id="KW-1133">Transmembrane helix</keyword>